<organism evidence="3 4">
    <name type="scientific">Halorutilus salinus</name>
    <dbReference type="NCBI Taxonomy" id="2487751"/>
    <lineage>
        <taxon>Archaea</taxon>
        <taxon>Methanobacteriati</taxon>
        <taxon>Methanobacteriota</taxon>
        <taxon>Stenosarchaea group</taxon>
        <taxon>Halobacteria</taxon>
        <taxon>Halorutilales</taxon>
        <taxon>Halorutilaceae</taxon>
        <taxon>Halorutilus</taxon>
    </lineage>
</organism>
<sequence length="581" mass="60203">MRPRKVLRIARWEVSRSAGGLDRRSLAYALVALLLVAGVAPFAVDGGLYDSLYVVGVDEESGYHDAVERSETLRAVEPSEEAFSSGRLDVLVTDGVRAADTGKGRAAVSELRDAVRAYNADLLDGYDTAYPVSVDLRYVDRGTAVSADDASESVSGGSSGGDGTEGGTDGGTDVEASGEEDGFSFPSGGLDGVLGQGGRAGTPGGITPPFPFSSLVLAFAFLVPLNFVIQAYSTSIMNERIDRRGVLTLASPVSRYEIVAGKTVPYFAIALGTVAVVAVAVSGGVASVVAVAPVAFVFLALTFVGSMFARSYKELTFVTVFVSVSVTSYVFVPAVFTDVDPIAAISPLSIVVRDLQGATAPVSWYLFSGAPLVFSSAVLFSLGAGVYREEDMFTQRPVRLKALDALVSWLHRRASVAKVSVLLIPFVFVAQLLVVAVVFALPVGISVPLLLVVAAVVEETAKSMAVYAGFVSSVFERTTPNAVVLGALSGVGFFVGEKAAHLAQVVGLDRLEVGRAALGIASDASPLVLAVLLVAPLVLHTVTTCIASVGASYGKREFGVGLSAAVAVHVAYNLAVVSLVA</sequence>
<evidence type="ECO:0000256" key="1">
    <source>
        <dbReference type="SAM" id="MobiDB-lite"/>
    </source>
</evidence>
<feature type="transmembrane region" description="Helical" evidence="2">
    <location>
        <begin position="419"/>
        <end position="441"/>
    </location>
</feature>
<evidence type="ECO:0000313" key="3">
    <source>
        <dbReference type="EMBL" id="MCX2819558.1"/>
    </source>
</evidence>
<gene>
    <name evidence="3" type="ORF">EGH25_09375</name>
</gene>
<feature type="transmembrane region" description="Helical" evidence="2">
    <location>
        <begin position="264"/>
        <end position="282"/>
    </location>
</feature>
<dbReference type="AlphaFoldDB" id="A0A9Q4C4Z7"/>
<reference evidence="3" key="1">
    <citation type="submission" date="2022-09" db="EMBL/GenBank/DDBJ databases">
        <title>Haloadaptaus new haloarchaeum isolated from saline soil.</title>
        <authorList>
            <person name="Duran-Viseras A."/>
            <person name="Sanchez-Porro C."/>
            <person name="Ventosa A."/>
        </authorList>
    </citation>
    <scope>NUCLEOTIDE SEQUENCE</scope>
    <source>
        <strain evidence="3">F3-133</strain>
    </source>
</reference>
<protein>
    <submittedName>
        <fullName evidence="3">ABC transporter permease subunit</fullName>
    </submittedName>
</protein>
<feature type="transmembrane region" description="Helical" evidence="2">
    <location>
        <begin position="212"/>
        <end position="233"/>
    </location>
</feature>
<feature type="transmembrane region" description="Helical" evidence="2">
    <location>
        <begin position="288"/>
        <end position="308"/>
    </location>
</feature>
<evidence type="ECO:0000256" key="2">
    <source>
        <dbReference type="SAM" id="Phobius"/>
    </source>
</evidence>
<feature type="region of interest" description="Disordered" evidence="1">
    <location>
        <begin position="147"/>
        <end position="181"/>
    </location>
</feature>
<keyword evidence="2" id="KW-0472">Membrane</keyword>
<keyword evidence="2" id="KW-1133">Transmembrane helix</keyword>
<feature type="transmembrane region" description="Helical" evidence="2">
    <location>
        <begin position="26"/>
        <end position="44"/>
    </location>
</feature>
<feature type="compositionally biased region" description="Gly residues" evidence="1">
    <location>
        <begin position="157"/>
        <end position="170"/>
    </location>
</feature>
<accession>A0A9Q4C4Z7</accession>
<dbReference type="Proteomes" id="UP001149411">
    <property type="component" value="Unassembled WGS sequence"/>
</dbReference>
<feature type="transmembrane region" description="Helical" evidence="2">
    <location>
        <begin position="527"/>
        <end position="551"/>
    </location>
</feature>
<feature type="transmembrane region" description="Helical" evidence="2">
    <location>
        <begin position="558"/>
        <end position="580"/>
    </location>
</feature>
<comment type="caution">
    <text evidence="3">The sequence shown here is derived from an EMBL/GenBank/DDBJ whole genome shotgun (WGS) entry which is preliminary data.</text>
</comment>
<keyword evidence="4" id="KW-1185">Reference proteome</keyword>
<evidence type="ECO:0000313" key="4">
    <source>
        <dbReference type="Proteomes" id="UP001149411"/>
    </source>
</evidence>
<dbReference type="RefSeq" id="WP_266087922.1">
    <property type="nucleotide sequence ID" value="NZ_RKLV01000009.1"/>
</dbReference>
<feature type="transmembrane region" description="Helical" evidence="2">
    <location>
        <begin position="315"/>
        <end position="336"/>
    </location>
</feature>
<feature type="compositionally biased region" description="Low complexity" evidence="1">
    <location>
        <begin position="147"/>
        <end position="156"/>
    </location>
</feature>
<keyword evidence="2" id="KW-0812">Transmembrane</keyword>
<name>A0A9Q4C4Z7_9EURY</name>
<proteinExistence type="predicted"/>
<feature type="transmembrane region" description="Helical" evidence="2">
    <location>
        <begin position="364"/>
        <end position="387"/>
    </location>
</feature>
<dbReference type="EMBL" id="RKLV01000009">
    <property type="protein sequence ID" value="MCX2819558.1"/>
    <property type="molecule type" value="Genomic_DNA"/>
</dbReference>